<protein>
    <recommendedName>
        <fullName evidence="7">L-seryl-tRNA(Ser) seleniumtransferase</fullName>
    </recommendedName>
</protein>
<reference evidence="5 6" key="1">
    <citation type="journal article" date="2014" name="BMC Genomics">
        <title>Comparison of environmental and isolate Sulfobacillus genomes reveals diverse carbon, sulfur, nitrogen, and hydrogen metabolisms.</title>
        <authorList>
            <person name="Justice N.B."/>
            <person name="Norman A."/>
            <person name="Brown C.T."/>
            <person name="Singh A."/>
            <person name="Thomas B.C."/>
            <person name="Banfield J.F."/>
        </authorList>
    </citation>
    <scope>NUCLEOTIDE SEQUENCE [LARGE SCALE GENOMIC DNA]</scope>
    <source>
        <strain evidence="5">AMDSBA5</strain>
    </source>
</reference>
<comment type="caution">
    <text evidence="5">The sequence shown here is derived from an EMBL/GenBank/DDBJ whole genome shotgun (WGS) entry which is preliminary data.</text>
</comment>
<dbReference type="InterPro" id="IPR015421">
    <property type="entry name" value="PyrdxlP-dep_Trfase_major"/>
</dbReference>
<dbReference type="SUPFAM" id="SSF53383">
    <property type="entry name" value="PLP-dependent transferases"/>
    <property type="match status" value="1"/>
</dbReference>
<evidence type="ECO:0008006" key="7">
    <source>
        <dbReference type="Google" id="ProtNLM"/>
    </source>
</evidence>
<gene>
    <name evidence="5" type="ORF">C7B47_14095</name>
</gene>
<dbReference type="InterPro" id="IPR015424">
    <property type="entry name" value="PyrdxlP-dep_Trfase"/>
</dbReference>
<accession>A0A2T2WR80</accession>
<comment type="similarity">
    <text evidence="3">Belongs to the SelA family.</text>
</comment>
<name>A0A2T2WR80_SULTH</name>
<comment type="cofactor">
    <cofactor evidence="1 4">
        <name>pyridoxal 5'-phosphate</name>
        <dbReference type="ChEBI" id="CHEBI:597326"/>
    </cofactor>
</comment>
<evidence type="ECO:0000256" key="2">
    <source>
        <dbReference type="ARBA" id="ARBA00022898"/>
    </source>
</evidence>
<evidence type="ECO:0000313" key="5">
    <source>
        <dbReference type="EMBL" id="PSR24738.1"/>
    </source>
</evidence>
<evidence type="ECO:0000256" key="1">
    <source>
        <dbReference type="ARBA" id="ARBA00001933"/>
    </source>
</evidence>
<dbReference type="InterPro" id="IPR018319">
    <property type="entry name" value="SelA-like"/>
</dbReference>
<dbReference type="EMBL" id="PXYX01000044">
    <property type="protein sequence ID" value="PSR24738.1"/>
    <property type="molecule type" value="Genomic_DNA"/>
</dbReference>
<feature type="modified residue" description="N6-(pyridoxal phosphate)lysine" evidence="4">
    <location>
        <position position="211"/>
    </location>
</feature>
<dbReference type="Pfam" id="PF03841">
    <property type="entry name" value="SelA"/>
    <property type="match status" value="1"/>
</dbReference>
<dbReference type="Gene3D" id="3.40.640.10">
    <property type="entry name" value="Type I PLP-dependent aspartate aminotransferase-like (Major domain)"/>
    <property type="match status" value="1"/>
</dbReference>
<dbReference type="GO" id="GO:0004125">
    <property type="term" value="F:L-seryl-tRNA(Sec) selenium transferase activity"/>
    <property type="evidence" value="ECO:0007669"/>
    <property type="project" value="TreeGrafter"/>
</dbReference>
<dbReference type="PANTHER" id="PTHR32328">
    <property type="entry name" value="L-SERYL-TRNA(SEC) SELENIUM TRANSFERASE"/>
    <property type="match status" value="1"/>
</dbReference>
<dbReference type="PANTHER" id="PTHR32328:SF0">
    <property type="entry name" value="L-SERYL-TRNA(SEC) SELENIUM TRANSFERASE"/>
    <property type="match status" value="1"/>
</dbReference>
<keyword evidence="2 4" id="KW-0663">Pyridoxal phosphate</keyword>
<organism evidence="5 6">
    <name type="scientific">Sulfobacillus thermosulfidooxidans</name>
    <dbReference type="NCBI Taxonomy" id="28034"/>
    <lineage>
        <taxon>Bacteria</taxon>
        <taxon>Bacillati</taxon>
        <taxon>Bacillota</taxon>
        <taxon>Clostridia</taxon>
        <taxon>Eubacteriales</taxon>
        <taxon>Clostridiales Family XVII. Incertae Sedis</taxon>
        <taxon>Sulfobacillus</taxon>
    </lineage>
</organism>
<dbReference type="AlphaFoldDB" id="A0A2T2WR80"/>
<proteinExistence type="inferred from homology"/>
<dbReference type="Proteomes" id="UP000242705">
    <property type="component" value="Unassembled WGS sequence"/>
</dbReference>
<evidence type="ECO:0000313" key="6">
    <source>
        <dbReference type="Proteomes" id="UP000242705"/>
    </source>
</evidence>
<evidence type="ECO:0000256" key="4">
    <source>
        <dbReference type="PIRSR" id="PIRSR618319-50"/>
    </source>
</evidence>
<sequence>MSNVYERLGVAVGVNAAGTKTRYGGIRMDPRVWAAMEEASNYFVDIKNLNDAIGRRIATLAHAEAAVVTSGAASGVVLAVAGALSRANNALPSSYPLGEGKKRKIVIQKLHRGNYTNIIRIPGAELVEVGNVTDCSADELVDAISPDVVGLFFVEAPRLSRSGVSIENCIDIAHDHGLPIIVDAAPSLPPKSNLWKFVDLGADAVIFSGGKIIGGPQNTGFVVGTHDMVAAMSAHMSPEYGVGRPHKVSKEVLVGLDTAIYLYMEQDENQQLTELARRLQPLLEAVASTGLRASIEHDGQFYNVPTLVVFLGDNHSLGNKIVNQLAMASPPIFTQYFKDLGHLSINPVNISSDEIFYIHERLIDVLGHSVSGRWD</sequence>
<evidence type="ECO:0000256" key="3">
    <source>
        <dbReference type="ARBA" id="ARBA00044507"/>
    </source>
</evidence>